<dbReference type="Gene3D" id="2.60.40.10">
    <property type="entry name" value="Immunoglobulins"/>
    <property type="match status" value="6"/>
</dbReference>
<sequence>MFAWLWSRSKDKPRGEPPKFLVPLQPLQVKHGAKAVLETTVRGQPTPRVLWYHLDKEVVPSPDFVQEHDTATGQVKLTISEIFIDDKGLYRCVANNEYGRDETASYITVEDIEMLEKSELRQAPQITLPLQAQVVKIGSSLDLLARYEAFPPPTIKWYHQGKELKPSRDFIIEHIDDQTTLHVEEIFEDDCGEYEVRVFNEVGEARTLASIFVTKPLETIEMEPPIFVKQLQPQIVPEGEVAILEAEVTAKPEAHFQWYRHGQEITHDEELEVQITSENNKSTLVLGELFEDDSGDYTVAAQNPVGRASSTATLLVEGDGAEEAIPPSFNPPLTPIRVMDGEEVRFSCKVTGKPMPKLSWFQNGRPIGHHREVRLTQTPEGRAGLQILEVFPEDEGDYTCIARNKAGEARTTANLTVESYEYVPDSEVATVTSVSEKNVFSGTPSEEDETVEIERDSESDNSEAGSSPYFCNRLEQKIEVQEGTLVRLLAKANGYPRPAIKWYVDGTTVEVTEELTLENYEDGTVALTIHKTTLDDCGVYTCEAMNRNGIDTTVTTLVVLPEHTETTSKAYRKPEWVTRMEDLKEQMAGEHYPPKFTQEINNSRVKEMDTITFTATFRGNPKPDIAWYHNSKLIRQHASCQMRVRNDKAMLTLVHVTPEMKGEYSCRAANSEGEAFTKCQVEVIGLTFEEKMQIEDERYAAIHIQKAAEHMKEKERERSVKERQVHEDAMARMKEDKEERLKRRQQELEDAKKNVWKPPAVFEEKKKKEEKIYASPKERRVGEIYANWNAPVVLEENYPELEPNEFAPNQIPGVKCFVKVSETSMKGEEVVREVAPQFFEDEQIIHELAKIHTMLKNNVKVNDIWAMFRAGEFKALQQPNIQSALIKVCEYIGHQRNVSIVLAQETQQQALRHPVGLKAFLRMVKHAKNVKPDTLFKETIPKEMGKFSSTTQELTKVSELIRQGVQHEEIIASCEAGKLPTLKKPETQQPLVNIVEKHGHSVMVAQVLVEEAYRDAKDERVLAEQAWEVVHEEELTYAEVQQVKTDNEKSLAPKHLAASTQDDQSQISASRAQMETSDFPSQNGKRPPLTQANLAQENLSLHEQIRPLPVPTENKALTAHKENMGPIFEDQKLSVCSIENKTPLSHQKQLTCISEQEPNIHLLTHQPTSNFAPQHAIPCKDTKQPEILHSDFEDKQKQHTPSEKNQTLVPILTSLTVPAEQKSTIASAGAKSTHVTVEQKPIPTSDVQKTFDEAVPTPTSTSPEVRPEPTLEAPIDLKIKQQTPDEPKQKKAEVKLEIPIPKPVQGESKPSPIPDKSQPVIYTKEPKVISSTEETKLQLTKPNTVFVSELATEPITADVEHIPVSVVAISTPTATQTLSELSNVESVPKPVKAHTTTEPSKPKPDILKDTLVPAEPSLTTVFTETKPTPTPLPAETKPSSVPADTEPIFKKAEITPTARPAAAQFITTPETEAGKVTHIQKDLEEHEHELGASEKLLDIAGEPNEHIQHPKQNIDDIDTQITQYHETPKGQFETAEFDLHLDTKTIKLEPTPVPDQPEIAPAAPKQPQKPTQKPVQKPVLKPVKQQVTQKVSQEVTQQITHVSQLQPTTKFIEETTEHIAKPFKEEKITNATVIEKTISEGPQEKVSVQTTISKVKPQTVEQQREEIALIKSPDAAYQEAKTIEHTRVLQEVQVQQPQVLQKEQVVMQQTQVTQEVSNMQKENILQENANLTTTSDMLQKTIISQQPTLVQEEVITPHQPEVTQEVTTAVLKKKAQIGKEPEVIQQKAVSKQPVIIQKEKLIVQKPETTKEVTTTIITEKAMTMEEPDTMLKTIISKQPLIMKKEEELIIQQQPELVGDVRTTLITEEAQILQEPDVFIKSSVSKQPMVVQKERVSIQKPETVKEVTPTITTEQAQIIQEPESLRKIKPSKKPVVMQKERVTVQQPEVTGEMTTTVVKDKADFTKQPQVLQKTVINQQPTVVQSSQEITKIESDLQYIEQQLMQPVRDQHAIIHETNLIQPAEQQVVTVQHQQQIIKEQTEMQQQMVQQQKQIMQKAAATVTQQGLKISKQEQTVQAAHQKQMAQQIQQTQVTVQKQQIVQQTQQQQQQQQVVLTQETIQQEKPGTKPQAQLKVHKEHLMQETVPEHLSETLQLAPVPTPSLAEAQVEDDTAKYTAKKARVQTEIHRKPHMEEHKREIVTEQMAETLPLAPVPTPSMAEAQVEEGEPKHVAEKIQIQAAPVPVPSLAEARVEEEKPKHKAEKTQVQAAKALKLSKEQVKQETLQEQMVKTLHTVPVPKPSLAKAQVEEDKPKYTAETTQLHPVIPLKLSKEQVKQETQQEQMVETLHTAPVPKPSLAKAQVEEDKSKYTAETIQVQPVIPLKLSKEQVKQETLPEQMVETLHTAPVPKPSLAKTQVEEDKPKYTAETSQVQPVIPLKLSKEQVKQETLPEQMVETLHTGLSDFIRHNTCKEIQYI</sequence>
<dbReference type="InterPro" id="IPR050958">
    <property type="entry name" value="Cell_Adh-Cytoskel_Orgn"/>
</dbReference>
<evidence type="ECO:0000256" key="1">
    <source>
        <dbReference type="ARBA" id="ARBA00004657"/>
    </source>
</evidence>
<dbReference type="GO" id="GO:0043025">
    <property type="term" value="C:neuronal cell body"/>
    <property type="evidence" value="ECO:0007669"/>
    <property type="project" value="TreeGrafter"/>
</dbReference>
<dbReference type="FunFam" id="2.60.40.10:FF:000080">
    <property type="entry name" value="Myosin light chain kinase, smooth muscle"/>
    <property type="match status" value="1"/>
</dbReference>
<dbReference type="PANTHER" id="PTHR45080:SF8">
    <property type="entry name" value="IG-LIKE DOMAIN-CONTAINING PROTEIN"/>
    <property type="match status" value="1"/>
</dbReference>
<feature type="domain" description="Ig-like" evidence="8">
    <location>
        <begin position="124"/>
        <end position="214"/>
    </location>
</feature>
<dbReference type="PANTHER" id="PTHR45080">
    <property type="entry name" value="CONTACTIN 5"/>
    <property type="match status" value="1"/>
</dbReference>
<dbReference type="InterPro" id="IPR013098">
    <property type="entry name" value="Ig_I-set"/>
</dbReference>
<dbReference type="GO" id="GO:0040017">
    <property type="term" value="P:positive regulation of locomotion"/>
    <property type="evidence" value="ECO:0007669"/>
    <property type="project" value="UniProtKB-ARBA"/>
</dbReference>
<dbReference type="GO" id="GO:0060298">
    <property type="term" value="P:positive regulation of sarcomere organization"/>
    <property type="evidence" value="ECO:0007669"/>
    <property type="project" value="UniProtKB-ARBA"/>
</dbReference>
<feature type="compositionally biased region" description="Low complexity" evidence="7">
    <location>
        <begin position="1565"/>
        <end position="1579"/>
    </location>
</feature>
<evidence type="ECO:0000259" key="8">
    <source>
        <dbReference type="PROSITE" id="PS50835"/>
    </source>
</evidence>
<dbReference type="GO" id="GO:0030424">
    <property type="term" value="C:axon"/>
    <property type="evidence" value="ECO:0007669"/>
    <property type="project" value="TreeGrafter"/>
</dbReference>
<comment type="caution">
    <text evidence="9">The sequence shown here is derived from an EMBL/GenBank/DDBJ whole genome shotgun (WGS) entry which is preliminary data.</text>
</comment>
<evidence type="ECO:0000256" key="3">
    <source>
        <dbReference type="ARBA" id="ARBA00022490"/>
    </source>
</evidence>
<feature type="domain" description="Ig-like" evidence="8">
    <location>
        <begin position="331"/>
        <end position="416"/>
    </location>
</feature>
<feature type="region of interest" description="Disordered" evidence="7">
    <location>
        <begin position="1385"/>
        <end position="1408"/>
    </location>
</feature>
<gene>
    <name evidence="9" type="ORF">SK128_021395</name>
</gene>
<dbReference type="PROSITE" id="PS50835">
    <property type="entry name" value="IG_LIKE"/>
    <property type="match status" value="6"/>
</dbReference>
<feature type="compositionally biased region" description="Polar residues" evidence="7">
    <location>
        <begin position="1058"/>
        <end position="1089"/>
    </location>
</feature>
<dbReference type="SMART" id="SM00409">
    <property type="entry name" value="IG"/>
    <property type="match status" value="6"/>
</dbReference>
<reference evidence="9 10" key="1">
    <citation type="submission" date="2023-11" db="EMBL/GenBank/DDBJ databases">
        <title>Halocaridina rubra genome assembly.</title>
        <authorList>
            <person name="Smith C."/>
        </authorList>
    </citation>
    <scope>NUCLEOTIDE SEQUENCE [LARGE SCALE GENOMIC DNA]</scope>
    <source>
        <strain evidence="9">EP-1</strain>
        <tissue evidence="9">Whole</tissue>
    </source>
</reference>
<proteinExistence type="inferred from homology"/>
<dbReference type="InterPro" id="IPR007110">
    <property type="entry name" value="Ig-like_dom"/>
</dbReference>
<evidence type="ECO:0000313" key="10">
    <source>
        <dbReference type="Proteomes" id="UP001381693"/>
    </source>
</evidence>
<dbReference type="FunFam" id="2.60.40.10:FF:000107">
    <property type="entry name" value="Myosin, light chain kinase a"/>
    <property type="match status" value="1"/>
</dbReference>
<dbReference type="GO" id="GO:0007156">
    <property type="term" value="P:homophilic cell adhesion via plasma membrane adhesion molecules"/>
    <property type="evidence" value="ECO:0007669"/>
    <property type="project" value="TreeGrafter"/>
</dbReference>
<evidence type="ECO:0000256" key="6">
    <source>
        <dbReference type="ARBA" id="ARBA00023319"/>
    </source>
</evidence>
<dbReference type="SMART" id="SM00408">
    <property type="entry name" value="IGc2"/>
    <property type="match status" value="6"/>
</dbReference>
<comment type="subcellular location">
    <subcellularLocation>
        <location evidence="1">Cytoplasm</location>
        <location evidence="1">Myofibril</location>
    </subcellularLocation>
</comment>
<evidence type="ECO:0000313" key="9">
    <source>
        <dbReference type="EMBL" id="KAK7082944.1"/>
    </source>
</evidence>
<dbReference type="InterPro" id="IPR003598">
    <property type="entry name" value="Ig_sub2"/>
</dbReference>
<feature type="region of interest" description="Disordered" evidence="7">
    <location>
        <begin position="1421"/>
        <end position="1443"/>
    </location>
</feature>
<dbReference type="GO" id="GO:0045989">
    <property type="term" value="P:positive regulation of striated muscle contraction"/>
    <property type="evidence" value="ECO:0007669"/>
    <property type="project" value="UniProtKB-ARBA"/>
</dbReference>
<feature type="domain" description="Ig-like" evidence="8">
    <location>
        <begin position="18"/>
        <end position="108"/>
    </location>
</feature>
<keyword evidence="10" id="KW-1185">Reference proteome</keyword>
<feature type="domain" description="Ig-like" evidence="8">
    <location>
        <begin position="224"/>
        <end position="315"/>
    </location>
</feature>
<keyword evidence="4" id="KW-0732">Signal</keyword>
<dbReference type="GO" id="GO:0030016">
    <property type="term" value="C:myofibril"/>
    <property type="evidence" value="ECO:0007669"/>
    <property type="project" value="UniProtKB-SubCell"/>
</dbReference>
<organism evidence="9 10">
    <name type="scientific">Halocaridina rubra</name>
    <name type="common">Hawaiian red shrimp</name>
    <dbReference type="NCBI Taxonomy" id="373956"/>
    <lineage>
        <taxon>Eukaryota</taxon>
        <taxon>Metazoa</taxon>
        <taxon>Ecdysozoa</taxon>
        <taxon>Arthropoda</taxon>
        <taxon>Crustacea</taxon>
        <taxon>Multicrustacea</taxon>
        <taxon>Malacostraca</taxon>
        <taxon>Eumalacostraca</taxon>
        <taxon>Eucarida</taxon>
        <taxon>Decapoda</taxon>
        <taxon>Pleocyemata</taxon>
        <taxon>Caridea</taxon>
        <taxon>Atyoidea</taxon>
        <taxon>Atyidae</taxon>
        <taxon>Halocaridina</taxon>
    </lineage>
</organism>
<dbReference type="FunFam" id="2.60.40.10:FF:000425">
    <property type="entry name" value="Myosin light chain kinase"/>
    <property type="match status" value="2"/>
</dbReference>
<feature type="region of interest" description="Disordered" evidence="7">
    <location>
        <begin position="710"/>
        <end position="739"/>
    </location>
</feature>
<feature type="domain" description="Ig-like" evidence="8">
    <location>
        <begin position="468"/>
        <end position="558"/>
    </location>
</feature>
<dbReference type="Pfam" id="PF07679">
    <property type="entry name" value="I-set"/>
    <property type="match status" value="6"/>
</dbReference>
<feature type="domain" description="Ig-like" evidence="8">
    <location>
        <begin position="594"/>
        <end position="677"/>
    </location>
</feature>
<comment type="similarity">
    <text evidence="2">Belongs to the protein kinase superfamily. CAMK Ser/Thr protein kinase family.</text>
</comment>
<dbReference type="GO" id="GO:0008046">
    <property type="term" value="F:axon guidance receptor activity"/>
    <property type="evidence" value="ECO:0007669"/>
    <property type="project" value="TreeGrafter"/>
</dbReference>
<keyword evidence="6" id="KW-0393">Immunoglobulin domain</keyword>
<feature type="region of interest" description="Disordered" evidence="7">
    <location>
        <begin position="1225"/>
        <end position="1319"/>
    </location>
</feature>
<feature type="region of interest" description="Disordered" evidence="7">
    <location>
        <begin position="438"/>
        <end position="468"/>
    </location>
</feature>
<dbReference type="InterPro" id="IPR013783">
    <property type="entry name" value="Ig-like_fold"/>
</dbReference>
<feature type="region of interest" description="Disordered" evidence="7">
    <location>
        <begin position="1548"/>
        <end position="1579"/>
    </location>
</feature>
<dbReference type="EMBL" id="JAXCGZ010003843">
    <property type="protein sequence ID" value="KAK7082944.1"/>
    <property type="molecule type" value="Genomic_DNA"/>
</dbReference>
<dbReference type="GO" id="GO:0005886">
    <property type="term" value="C:plasma membrane"/>
    <property type="evidence" value="ECO:0007669"/>
    <property type="project" value="TreeGrafter"/>
</dbReference>
<evidence type="ECO:0000256" key="4">
    <source>
        <dbReference type="ARBA" id="ARBA00022729"/>
    </source>
</evidence>
<keyword evidence="5" id="KW-1015">Disulfide bond</keyword>
<dbReference type="FunFam" id="2.60.40.10:FF:000714">
    <property type="entry name" value="Titin novex-3"/>
    <property type="match status" value="1"/>
</dbReference>
<accession>A0AAN9ACM0</accession>
<keyword evidence="3" id="KW-0963">Cytoplasm</keyword>
<dbReference type="SUPFAM" id="SSF48726">
    <property type="entry name" value="Immunoglobulin"/>
    <property type="match status" value="6"/>
</dbReference>
<dbReference type="Proteomes" id="UP001381693">
    <property type="component" value="Unassembled WGS sequence"/>
</dbReference>
<evidence type="ECO:0000256" key="7">
    <source>
        <dbReference type="SAM" id="MobiDB-lite"/>
    </source>
</evidence>
<name>A0AAN9ACM0_HALRR</name>
<dbReference type="FunFam" id="2.60.40.10:FF:000032">
    <property type="entry name" value="palladin isoform X1"/>
    <property type="match status" value="1"/>
</dbReference>
<feature type="compositionally biased region" description="Basic and acidic residues" evidence="7">
    <location>
        <begin position="1265"/>
        <end position="1296"/>
    </location>
</feature>
<evidence type="ECO:0000256" key="5">
    <source>
        <dbReference type="ARBA" id="ARBA00023157"/>
    </source>
</evidence>
<dbReference type="InterPro" id="IPR003599">
    <property type="entry name" value="Ig_sub"/>
</dbReference>
<protein>
    <recommendedName>
        <fullName evidence="8">Ig-like domain-containing protein</fullName>
    </recommendedName>
</protein>
<evidence type="ECO:0000256" key="2">
    <source>
        <dbReference type="ARBA" id="ARBA00006692"/>
    </source>
</evidence>
<feature type="region of interest" description="Disordered" evidence="7">
    <location>
        <begin position="1046"/>
        <end position="1089"/>
    </location>
</feature>
<dbReference type="GO" id="GO:0050808">
    <property type="term" value="P:synapse organization"/>
    <property type="evidence" value="ECO:0007669"/>
    <property type="project" value="TreeGrafter"/>
</dbReference>
<dbReference type="InterPro" id="IPR036179">
    <property type="entry name" value="Ig-like_dom_sf"/>
</dbReference>